<name>A0A2T3J110_9GAMM</name>
<dbReference type="AlphaFoldDB" id="A0A2T3J110"/>
<keyword evidence="2" id="KW-1003">Cell membrane</keyword>
<comment type="subcellular location">
    <subcellularLocation>
        <location evidence="1">Cell membrane</location>
        <topology evidence="1">Multi-pass membrane protein</topology>
    </subcellularLocation>
</comment>
<evidence type="ECO:0000256" key="6">
    <source>
        <dbReference type="SAM" id="Phobius"/>
    </source>
</evidence>
<evidence type="ECO:0000256" key="5">
    <source>
        <dbReference type="ARBA" id="ARBA00023136"/>
    </source>
</evidence>
<dbReference type="OrthoDB" id="581870at2"/>
<organism evidence="7 8">
    <name type="scientific">Photobacterium lutimaris</name>
    <dbReference type="NCBI Taxonomy" id="388278"/>
    <lineage>
        <taxon>Bacteria</taxon>
        <taxon>Pseudomonadati</taxon>
        <taxon>Pseudomonadota</taxon>
        <taxon>Gammaproteobacteria</taxon>
        <taxon>Vibrionales</taxon>
        <taxon>Vibrionaceae</taxon>
        <taxon>Photobacterium</taxon>
    </lineage>
</organism>
<protein>
    <submittedName>
        <fullName evidence="7">Threonine transporter RhtB</fullName>
    </submittedName>
</protein>
<evidence type="ECO:0000313" key="8">
    <source>
        <dbReference type="Proteomes" id="UP000241222"/>
    </source>
</evidence>
<evidence type="ECO:0000313" key="7">
    <source>
        <dbReference type="EMBL" id="PSU34756.1"/>
    </source>
</evidence>
<reference evidence="7 8" key="1">
    <citation type="submission" date="2018-03" db="EMBL/GenBank/DDBJ databases">
        <title>Whole genome sequencing of Histamine producing bacteria.</title>
        <authorList>
            <person name="Butler K."/>
        </authorList>
    </citation>
    <scope>NUCLEOTIDE SEQUENCE [LARGE SCALE GENOMIC DNA]</scope>
    <source>
        <strain evidence="7 8">JCM 13586</strain>
    </source>
</reference>
<feature type="transmembrane region" description="Helical" evidence="6">
    <location>
        <begin position="46"/>
        <end position="69"/>
    </location>
</feature>
<sequence length="211" mass="23490">MLITTFFPAAFPALAVAHFIALLSPGQDFFLIVSHSIRHKLRGSRYICLGIALGNAVYIAFAIIGWTSIRENPVLFSVIEVLGAMYLFWIGSRLLKSKKYESLHDVEHGRMPSALTQLLLGLNSALLNPKNALFYMSLMTVILGSEVTLVQQMSCGLWMFIAVLMWNLVVATTIGWPQIQRYLQRGLHWVERGAGGVLIFFGAALLIDYVS</sequence>
<dbReference type="Proteomes" id="UP000241222">
    <property type="component" value="Unassembled WGS sequence"/>
</dbReference>
<dbReference type="RefSeq" id="WP_107348081.1">
    <property type="nucleotide sequence ID" value="NZ_PYMH01000002.1"/>
</dbReference>
<evidence type="ECO:0000256" key="4">
    <source>
        <dbReference type="ARBA" id="ARBA00022989"/>
    </source>
</evidence>
<gene>
    <name evidence="7" type="ORF">C9I99_06580</name>
</gene>
<comment type="caution">
    <text evidence="7">The sequence shown here is derived from an EMBL/GenBank/DDBJ whole genome shotgun (WGS) entry which is preliminary data.</text>
</comment>
<dbReference type="EMBL" id="PYMH01000002">
    <property type="protein sequence ID" value="PSU34756.1"/>
    <property type="molecule type" value="Genomic_DNA"/>
</dbReference>
<dbReference type="InterPro" id="IPR001123">
    <property type="entry name" value="LeuE-type"/>
</dbReference>
<accession>A0A2T3J110</accession>
<evidence type="ECO:0000256" key="1">
    <source>
        <dbReference type="ARBA" id="ARBA00004651"/>
    </source>
</evidence>
<dbReference type="GO" id="GO:0015171">
    <property type="term" value="F:amino acid transmembrane transporter activity"/>
    <property type="evidence" value="ECO:0007669"/>
    <property type="project" value="TreeGrafter"/>
</dbReference>
<keyword evidence="8" id="KW-1185">Reference proteome</keyword>
<feature type="transmembrane region" description="Helical" evidence="6">
    <location>
        <begin position="6"/>
        <end position="25"/>
    </location>
</feature>
<evidence type="ECO:0000256" key="3">
    <source>
        <dbReference type="ARBA" id="ARBA00022692"/>
    </source>
</evidence>
<dbReference type="Pfam" id="PF01810">
    <property type="entry name" value="LysE"/>
    <property type="match status" value="1"/>
</dbReference>
<dbReference type="GO" id="GO:0005886">
    <property type="term" value="C:plasma membrane"/>
    <property type="evidence" value="ECO:0007669"/>
    <property type="project" value="UniProtKB-SubCell"/>
</dbReference>
<proteinExistence type="predicted"/>
<feature type="transmembrane region" description="Helical" evidence="6">
    <location>
        <begin position="75"/>
        <end position="95"/>
    </location>
</feature>
<dbReference type="PANTHER" id="PTHR30086:SF17">
    <property type="entry name" value="LYSE FAMILY TRANSLOCATOR"/>
    <property type="match status" value="1"/>
</dbReference>
<feature type="transmembrane region" description="Helical" evidence="6">
    <location>
        <begin position="157"/>
        <end position="177"/>
    </location>
</feature>
<keyword evidence="3 6" id="KW-0812">Transmembrane</keyword>
<dbReference type="PANTHER" id="PTHR30086">
    <property type="entry name" value="ARGININE EXPORTER PROTEIN ARGO"/>
    <property type="match status" value="1"/>
</dbReference>
<keyword evidence="5 6" id="KW-0472">Membrane</keyword>
<keyword evidence="4 6" id="KW-1133">Transmembrane helix</keyword>
<feature type="transmembrane region" description="Helical" evidence="6">
    <location>
        <begin position="189"/>
        <end position="207"/>
    </location>
</feature>
<evidence type="ECO:0000256" key="2">
    <source>
        <dbReference type="ARBA" id="ARBA00022475"/>
    </source>
</evidence>